<evidence type="ECO:0000313" key="2">
    <source>
        <dbReference type="Proteomes" id="UP001163821"/>
    </source>
</evidence>
<dbReference type="EMBL" id="JAPAAF010000001">
    <property type="protein sequence ID" value="MCW0481354.1"/>
    <property type="molecule type" value="Genomic_DNA"/>
</dbReference>
<organism evidence="1 2">
    <name type="scientific">Gaoshiqia sediminis</name>
    <dbReference type="NCBI Taxonomy" id="2986998"/>
    <lineage>
        <taxon>Bacteria</taxon>
        <taxon>Pseudomonadati</taxon>
        <taxon>Bacteroidota</taxon>
        <taxon>Bacteroidia</taxon>
        <taxon>Marinilabiliales</taxon>
        <taxon>Prolixibacteraceae</taxon>
        <taxon>Gaoshiqia</taxon>
    </lineage>
</organism>
<reference evidence="1" key="1">
    <citation type="submission" date="2022-10" db="EMBL/GenBank/DDBJ databases">
        <title>Gaoshiqiia sediminis gen. nov., sp. nov., isolated from coastal sediment.</title>
        <authorList>
            <person name="Yu W.X."/>
            <person name="Mu D.S."/>
            <person name="Du J.Z."/>
            <person name="Liang Y.Q."/>
        </authorList>
    </citation>
    <scope>NUCLEOTIDE SEQUENCE</scope>
    <source>
        <strain evidence="1">A06</strain>
    </source>
</reference>
<dbReference type="RefSeq" id="WP_282589961.1">
    <property type="nucleotide sequence ID" value="NZ_JAPAAF010000001.1"/>
</dbReference>
<protein>
    <submittedName>
        <fullName evidence="1">Uncharacterized protein</fullName>
    </submittedName>
</protein>
<comment type="caution">
    <text evidence="1">The sequence shown here is derived from an EMBL/GenBank/DDBJ whole genome shotgun (WGS) entry which is preliminary data.</text>
</comment>
<dbReference type="Proteomes" id="UP001163821">
    <property type="component" value="Unassembled WGS sequence"/>
</dbReference>
<gene>
    <name evidence="1" type="ORF">N2K84_01345</name>
</gene>
<name>A0AA42C5A5_9BACT</name>
<proteinExistence type="predicted"/>
<dbReference type="AlphaFoldDB" id="A0AA42C5A5"/>
<sequence length="832" mass="98050">MNDPNSHIIHYLDLFLSRESEDFDLIFEKIEDEQKSSFRKFLLYLNNLVDDLLDLNSKNGLKFSHIHLPGLSQWRNIVLEFMIIKLYVKTASSQINADTSDLYINHVSSVISKELGSSIRLNTNEGKRDLAKKRAERKKLKRLNWDFKLLQELGFDTRRENYRPKWLFHLLVKDYNFLVDRYSPSAFFIELSNIIGKGKLTFMSYLLINSHKSLNDLDSFDLEEKSILEYIENILLFDCTSRRANQQFNYFNLSRFNREGLSFRNLMIITFDEKPFRLNRLISGLSDVSTRYYERPSGLNFQSYVTFPAELGALLENVPDKQVEVNFVTSDDLIWANFQDLIHDHENLYELISIKMRNIYSLSFSDQLKELIIEDIFLVDKTPIFLSEETKAELFRLNDEDILRIKLALEDVLDIVIQLNISSRIENLMSKTETNIVVPFHALNSRDVIDLLKKQFPNSIFITWKEVTYVTKGDIIVLDYRDSGRFPYSIYPNLFESKFSSTQDPKGMFLAMFFKRNYDHAFFEYNQTLFEKVGQHRIRQEKFNWQALIQQLRLNKPENKIDSYLWDLDNSYNSSGERELVRIKFSSGNPRSFYPSQLFIAKVEGDEHYFPVRADEITDYIVENAISVQPLDELYKDINLFEASDEEEREVYQLKKHYDLTGEEQGHRLWKILLKRKCDAIGSDSVYIQIEKLLSDIGITMIKRSYFENFWVNIRSDSLIPRSKRTFKILCDFLDLPDVYFRIMLKKRASEKLATRVSTIKMNDLLAGLMEKGMFDDATCELAFDETFINKHDLDELWFNIENLSTELRSLVDLLKPNIELVKVVNAKFKAI</sequence>
<accession>A0AA42C5A5</accession>
<keyword evidence="2" id="KW-1185">Reference proteome</keyword>
<evidence type="ECO:0000313" key="1">
    <source>
        <dbReference type="EMBL" id="MCW0481354.1"/>
    </source>
</evidence>